<evidence type="ECO:0000256" key="7">
    <source>
        <dbReference type="ARBA" id="ARBA00023157"/>
    </source>
</evidence>
<dbReference type="InterPro" id="IPR036819">
    <property type="entry name" value="Subtilisin_inhibitor-like_sf"/>
</dbReference>
<keyword evidence="9" id="KW-0732">Signal</keyword>
<sequence length="127" mass="13646">MNLTRIGGALLAIALPFMVTGVAHASDDTSLTLSVSVPEGETQEVVLECDPPGGTHPKAMFACVELLRSDGDFDALADHQFPMSCTLEYRPVVAAATGTWHGEPVEWTREYSNPCMLSSETGAVFRF</sequence>
<feature type="chain" id="PRO_5046045786" evidence="9">
    <location>
        <begin position="26"/>
        <end position="127"/>
    </location>
</feature>
<dbReference type="Gene3D" id="3.30.350.10">
    <property type="entry name" value="Subtilisin inhibitor-like"/>
    <property type="match status" value="1"/>
</dbReference>
<comment type="similarity">
    <text evidence="2 8">Belongs to the protease inhibitor I16 (SSI) family.</text>
</comment>
<organism evidence="11 12">
    <name type="scientific">Actinophytocola glycyrrhizae</name>
    <dbReference type="NCBI Taxonomy" id="2044873"/>
    <lineage>
        <taxon>Bacteria</taxon>
        <taxon>Bacillati</taxon>
        <taxon>Actinomycetota</taxon>
        <taxon>Actinomycetes</taxon>
        <taxon>Pseudonocardiales</taxon>
        <taxon>Pseudonocardiaceae</taxon>
    </lineage>
</organism>
<evidence type="ECO:0000256" key="3">
    <source>
        <dbReference type="ARBA" id="ARBA00011738"/>
    </source>
</evidence>
<dbReference type="InterPro" id="IPR000691">
    <property type="entry name" value="Prot_inh_I16_SSI"/>
</dbReference>
<protein>
    <submittedName>
        <fullName evidence="11">SSI family serine proteinase inhibitor</fullName>
    </submittedName>
</protein>
<comment type="caution">
    <text evidence="11">The sequence shown here is derived from an EMBL/GenBank/DDBJ whole genome shotgun (WGS) entry which is preliminary data.</text>
</comment>
<evidence type="ECO:0000256" key="1">
    <source>
        <dbReference type="ARBA" id="ARBA00004613"/>
    </source>
</evidence>
<proteinExistence type="inferred from homology"/>
<evidence type="ECO:0000256" key="9">
    <source>
        <dbReference type="SAM" id="SignalP"/>
    </source>
</evidence>
<evidence type="ECO:0000256" key="6">
    <source>
        <dbReference type="ARBA" id="ARBA00022900"/>
    </source>
</evidence>
<dbReference type="Pfam" id="PF00720">
    <property type="entry name" value="SSI"/>
    <property type="match status" value="1"/>
</dbReference>
<dbReference type="InterPro" id="IPR023549">
    <property type="entry name" value="Subtilisin_inhibitor"/>
</dbReference>
<comment type="subunit">
    <text evidence="3">Homodimer.</text>
</comment>
<keyword evidence="5 8" id="KW-0646">Protease inhibitor</keyword>
<keyword evidence="4" id="KW-0964">Secreted</keyword>
<feature type="domain" description="Subtilisin inhibitor" evidence="10">
    <location>
        <begin position="30"/>
        <end position="113"/>
    </location>
</feature>
<dbReference type="RefSeq" id="WP_378056309.1">
    <property type="nucleotide sequence ID" value="NZ_JBHSIS010000006.1"/>
</dbReference>
<comment type="subcellular location">
    <subcellularLocation>
        <location evidence="1">Secreted</location>
    </subcellularLocation>
</comment>
<accession>A0ABV9S3V5</accession>
<keyword evidence="12" id="KW-1185">Reference proteome</keyword>
<evidence type="ECO:0000256" key="2">
    <source>
        <dbReference type="ARBA" id="ARBA00010472"/>
    </source>
</evidence>
<dbReference type="PRINTS" id="PR00294">
    <property type="entry name" value="SSBTLNINHBTR"/>
</dbReference>
<dbReference type="SUPFAM" id="SSF55399">
    <property type="entry name" value="Subtilisin inhibitor"/>
    <property type="match status" value="1"/>
</dbReference>
<feature type="signal peptide" evidence="9">
    <location>
        <begin position="1"/>
        <end position="25"/>
    </location>
</feature>
<dbReference type="Proteomes" id="UP001595859">
    <property type="component" value="Unassembled WGS sequence"/>
</dbReference>
<reference evidence="12" key="1">
    <citation type="journal article" date="2019" name="Int. J. Syst. Evol. Microbiol.">
        <title>The Global Catalogue of Microorganisms (GCM) 10K type strain sequencing project: providing services to taxonomists for standard genome sequencing and annotation.</title>
        <authorList>
            <consortium name="The Broad Institute Genomics Platform"/>
            <consortium name="The Broad Institute Genome Sequencing Center for Infectious Disease"/>
            <person name="Wu L."/>
            <person name="Ma J."/>
        </authorList>
    </citation>
    <scope>NUCLEOTIDE SEQUENCE [LARGE SCALE GENOMIC DNA]</scope>
    <source>
        <strain evidence="12">ZS-22-S1</strain>
    </source>
</reference>
<evidence type="ECO:0000259" key="10">
    <source>
        <dbReference type="Pfam" id="PF00720"/>
    </source>
</evidence>
<name>A0ABV9S3V5_9PSEU</name>
<dbReference type="EMBL" id="JBHSIS010000006">
    <property type="protein sequence ID" value="MFC4854364.1"/>
    <property type="molecule type" value="Genomic_DNA"/>
</dbReference>
<evidence type="ECO:0000256" key="5">
    <source>
        <dbReference type="ARBA" id="ARBA00022690"/>
    </source>
</evidence>
<gene>
    <name evidence="11" type="ORF">ACFPCV_12690</name>
</gene>
<keyword evidence="7" id="KW-1015">Disulfide bond</keyword>
<evidence type="ECO:0000313" key="11">
    <source>
        <dbReference type="EMBL" id="MFC4854364.1"/>
    </source>
</evidence>
<evidence type="ECO:0000313" key="12">
    <source>
        <dbReference type="Proteomes" id="UP001595859"/>
    </source>
</evidence>
<evidence type="ECO:0000256" key="8">
    <source>
        <dbReference type="RuleBase" id="RU003471"/>
    </source>
</evidence>
<evidence type="ECO:0000256" key="4">
    <source>
        <dbReference type="ARBA" id="ARBA00022525"/>
    </source>
</evidence>
<keyword evidence="6 8" id="KW-0722">Serine protease inhibitor</keyword>